<accession>A0A9K3N3P0</accession>
<sequence length="71" mass="8459">MNVQHTRGWMIHKVGKNDGAWVFNFFFYCFFFFNPSHAQRFIGISTMVIHLVLLVCKYVDLLVTCTYTYKI</sequence>
<keyword evidence="3" id="KW-1185">Reference proteome</keyword>
<proteinExistence type="predicted"/>
<keyword evidence="1" id="KW-0472">Membrane</keyword>
<protein>
    <submittedName>
        <fullName evidence="2">Uncharacterized protein</fullName>
    </submittedName>
</protein>
<dbReference type="Proteomes" id="UP000215914">
    <property type="component" value="Unassembled WGS sequence"/>
</dbReference>
<feature type="transmembrane region" description="Helical" evidence="1">
    <location>
        <begin position="20"/>
        <end position="36"/>
    </location>
</feature>
<dbReference type="AlphaFoldDB" id="A0A9K3N3P0"/>
<evidence type="ECO:0000256" key="1">
    <source>
        <dbReference type="SAM" id="Phobius"/>
    </source>
</evidence>
<organism evidence="2 3">
    <name type="scientific">Helianthus annuus</name>
    <name type="common">Common sunflower</name>
    <dbReference type="NCBI Taxonomy" id="4232"/>
    <lineage>
        <taxon>Eukaryota</taxon>
        <taxon>Viridiplantae</taxon>
        <taxon>Streptophyta</taxon>
        <taxon>Embryophyta</taxon>
        <taxon>Tracheophyta</taxon>
        <taxon>Spermatophyta</taxon>
        <taxon>Magnoliopsida</taxon>
        <taxon>eudicotyledons</taxon>
        <taxon>Gunneridae</taxon>
        <taxon>Pentapetalae</taxon>
        <taxon>asterids</taxon>
        <taxon>campanulids</taxon>
        <taxon>Asterales</taxon>
        <taxon>Asteraceae</taxon>
        <taxon>Asteroideae</taxon>
        <taxon>Heliantheae alliance</taxon>
        <taxon>Heliantheae</taxon>
        <taxon>Helianthus</taxon>
    </lineage>
</organism>
<keyword evidence="1" id="KW-0812">Transmembrane</keyword>
<dbReference type="Gramene" id="mRNA:HanXRQr2_Chr10g0430331">
    <property type="protein sequence ID" value="CDS:HanXRQr2_Chr10g0430331.1"/>
    <property type="gene ID" value="HanXRQr2_Chr10g0430331"/>
</dbReference>
<keyword evidence="1" id="KW-1133">Transmembrane helix</keyword>
<name>A0A9K3N3P0_HELAN</name>
<evidence type="ECO:0000313" key="2">
    <source>
        <dbReference type="EMBL" id="KAF5785585.1"/>
    </source>
</evidence>
<feature type="transmembrane region" description="Helical" evidence="1">
    <location>
        <begin position="48"/>
        <end position="69"/>
    </location>
</feature>
<dbReference type="EMBL" id="MNCJ02000325">
    <property type="protein sequence ID" value="KAF5785585.1"/>
    <property type="molecule type" value="Genomic_DNA"/>
</dbReference>
<evidence type="ECO:0000313" key="3">
    <source>
        <dbReference type="Proteomes" id="UP000215914"/>
    </source>
</evidence>
<comment type="caution">
    <text evidence="2">The sequence shown here is derived from an EMBL/GenBank/DDBJ whole genome shotgun (WGS) entry which is preliminary data.</text>
</comment>
<reference evidence="2" key="1">
    <citation type="journal article" date="2017" name="Nature">
        <title>The sunflower genome provides insights into oil metabolism, flowering and Asterid evolution.</title>
        <authorList>
            <person name="Badouin H."/>
            <person name="Gouzy J."/>
            <person name="Grassa C.J."/>
            <person name="Murat F."/>
            <person name="Staton S.E."/>
            <person name="Cottret L."/>
            <person name="Lelandais-Briere C."/>
            <person name="Owens G.L."/>
            <person name="Carrere S."/>
            <person name="Mayjonade B."/>
            <person name="Legrand L."/>
            <person name="Gill N."/>
            <person name="Kane N.C."/>
            <person name="Bowers J.E."/>
            <person name="Hubner S."/>
            <person name="Bellec A."/>
            <person name="Berard A."/>
            <person name="Berges H."/>
            <person name="Blanchet N."/>
            <person name="Boniface M.C."/>
            <person name="Brunel D."/>
            <person name="Catrice O."/>
            <person name="Chaidir N."/>
            <person name="Claudel C."/>
            <person name="Donnadieu C."/>
            <person name="Faraut T."/>
            <person name="Fievet G."/>
            <person name="Helmstetter N."/>
            <person name="King M."/>
            <person name="Knapp S.J."/>
            <person name="Lai Z."/>
            <person name="Le Paslier M.C."/>
            <person name="Lippi Y."/>
            <person name="Lorenzon L."/>
            <person name="Mandel J.R."/>
            <person name="Marage G."/>
            <person name="Marchand G."/>
            <person name="Marquand E."/>
            <person name="Bret-Mestries E."/>
            <person name="Morien E."/>
            <person name="Nambeesan S."/>
            <person name="Nguyen T."/>
            <person name="Pegot-Espagnet P."/>
            <person name="Pouilly N."/>
            <person name="Raftis F."/>
            <person name="Sallet E."/>
            <person name="Schiex T."/>
            <person name="Thomas J."/>
            <person name="Vandecasteele C."/>
            <person name="Vares D."/>
            <person name="Vear F."/>
            <person name="Vautrin S."/>
            <person name="Crespi M."/>
            <person name="Mangin B."/>
            <person name="Burke J.M."/>
            <person name="Salse J."/>
            <person name="Munos S."/>
            <person name="Vincourt P."/>
            <person name="Rieseberg L.H."/>
            <person name="Langlade N.B."/>
        </authorList>
    </citation>
    <scope>NUCLEOTIDE SEQUENCE</scope>
    <source>
        <tissue evidence="2">Leaves</tissue>
    </source>
</reference>
<gene>
    <name evidence="2" type="ORF">HanXRQr2_Chr10g0430331</name>
</gene>
<reference evidence="2" key="2">
    <citation type="submission" date="2020-06" db="EMBL/GenBank/DDBJ databases">
        <title>Helianthus annuus Genome sequencing and assembly Release 2.</title>
        <authorList>
            <person name="Gouzy J."/>
            <person name="Langlade N."/>
            <person name="Munos S."/>
        </authorList>
    </citation>
    <scope>NUCLEOTIDE SEQUENCE</scope>
    <source>
        <tissue evidence="2">Leaves</tissue>
    </source>
</reference>